<feature type="transmembrane region" description="Helical" evidence="1">
    <location>
        <begin position="12"/>
        <end position="35"/>
    </location>
</feature>
<sequence>MENKEFKDHIKSLATPLTSIIFLVVAISGVLMYFHLLDKYTKDVHEIFGLVFVVVSLIHIFFNWKSMKNHINKNLFKISFLIVSIIVSSFIYSSSLLKGNDPKEAIIESVLNSKVEDVSKLLSKDIESVKNSFTKENIKFVSEKTIIELSDINKVSPFMIIYIINSETK</sequence>
<organism evidence="3">
    <name type="scientific">Arcobacter sp. AZ-2023</name>
    <dbReference type="NCBI Taxonomy" id="3074453"/>
    <lineage>
        <taxon>Bacteria</taxon>
        <taxon>Pseudomonadati</taxon>
        <taxon>Campylobacterota</taxon>
        <taxon>Epsilonproteobacteria</taxon>
        <taxon>Campylobacterales</taxon>
        <taxon>Arcobacteraceae</taxon>
        <taxon>Arcobacter</taxon>
    </lineage>
</organism>
<keyword evidence="3" id="KW-0614">Plasmid</keyword>
<dbReference type="Pfam" id="PF14358">
    <property type="entry name" value="DUF4405"/>
    <property type="match status" value="1"/>
</dbReference>
<proteinExistence type="predicted"/>
<dbReference type="InterPro" id="IPR025517">
    <property type="entry name" value="DUF4405"/>
</dbReference>
<feature type="transmembrane region" description="Helical" evidence="1">
    <location>
        <begin position="76"/>
        <end position="97"/>
    </location>
</feature>
<evidence type="ECO:0000259" key="2">
    <source>
        <dbReference type="Pfam" id="PF14358"/>
    </source>
</evidence>
<accession>A0AA96D0B2</accession>
<dbReference type="EMBL" id="CP134847">
    <property type="protein sequence ID" value="WNL18059.1"/>
    <property type="molecule type" value="Genomic_DNA"/>
</dbReference>
<keyword evidence="1" id="KW-1133">Transmembrane helix</keyword>
<reference evidence="3" key="1">
    <citation type="submission" date="2023-09" db="EMBL/GenBank/DDBJ databases">
        <title>Arcobacter tbilisiensis sp. nov. isolated from chicken meat in Tbilisi, Georgia.</title>
        <authorList>
            <person name="Matthias R."/>
            <person name="Zautner A.E."/>
        </authorList>
    </citation>
    <scope>NUCLEOTIDE SEQUENCE</scope>
    <source>
        <strain evidence="3">LEO 107</strain>
        <plasmid evidence="3">p133_LEO_107</plasmid>
    </source>
</reference>
<evidence type="ECO:0000313" key="3">
    <source>
        <dbReference type="EMBL" id="WNL18059.1"/>
    </source>
</evidence>
<dbReference type="AlphaFoldDB" id="A0AA96D0B2"/>
<gene>
    <name evidence="3" type="ORF">RJG54_11895</name>
</gene>
<protein>
    <submittedName>
        <fullName evidence="3">DUF4405 domain-containing protein</fullName>
    </submittedName>
</protein>
<name>A0AA96D0B2_9BACT</name>
<feature type="transmembrane region" description="Helical" evidence="1">
    <location>
        <begin position="47"/>
        <end position="64"/>
    </location>
</feature>
<feature type="domain" description="Flavinylation-associated cytochrome" evidence="2">
    <location>
        <begin position="15"/>
        <end position="64"/>
    </location>
</feature>
<geneLocation type="plasmid" evidence="3">
    <name>p133_LEO_107</name>
</geneLocation>
<keyword evidence="1" id="KW-0812">Transmembrane</keyword>
<keyword evidence="1" id="KW-0472">Membrane</keyword>
<evidence type="ECO:0000256" key="1">
    <source>
        <dbReference type="SAM" id="Phobius"/>
    </source>
</evidence>